<gene>
    <name evidence="2" type="ORF">PCOR1329_LOCUS246</name>
</gene>
<feature type="compositionally biased region" description="Polar residues" evidence="1">
    <location>
        <begin position="776"/>
        <end position="796"/>
    </location>
</feature>
<evidence type="ECO:0000256" key="1">
    <source>
        <dbReference type="SAM" id="MobiDB-lite"/>
    </source>
</evidence>
<feature type="region of interest" description="Disordered" evidence="1">
    <location>
        <begin position="1848"/>
        <end position="1887"/>
    </location>
</feature>
<feature type="region of interest" description="Disordered" evidence="1">
    <location>
        <begin position="612"/>
        <end position="651"/>
    </location>
</feature>
<keyword evidence="3" id="KW-1185">Reference proteome</keyword>
<feature type="region of interest" description="Disordered" evidence="1">
    <location>
        <begin position="1688"/>
        <end position="1709"/>
    </location>
</feature>
<proteinExistence type="predicted"/>
<name>A0ABN9P706_9DINO</name>
<protein>
    <recommendedName>
        <fullName evidence="4">Glycosyltransferase 2-like domain-containing protein</fullName>
    </recommendedName>
</protein>
<sequence length="2057" mass="215096">EGGHWRRNARARPHSATVAHVTAARRRRLGVGGASGRWRAASGPARMSRRWRVVKPGGVVVRREANLASPAIDAKLCHGAVVRELELRGLRLQYEIGGEDVGCGPRLGWVTVALGSGEVLLEPEGAEPPPPPLPRLAAGTVPGDRHMHTDSDGVLRGHCVGCGGCSFWRCSTSVGVQWSRGAPRRRAAGPRPCGCAAEDDAGRWERCEACGCHAHLHADLTPWLQSVFDCLHEFRRFGANGVRRHLPARCHLPTDAYQGWRLEDVALFVLTGSLLDPRAAGTPPDPAPCAESRGIQAGPLISVCVPTSTRRHRFHRLVYRNFVRQTHEPKQLVVVDTGSRPSPFFRGHEPTADSREASADARVLYRFFQVTDATEEKLELSRGLQGVGPLLGIGWSLGLKRNIAVHLSEGEVLAHFDDDDLYAPGYLAFMLGRLLDTARARGPEWEDGARRGERPAIVTLSEWHTFHLLDRTFAYLNPKVDRGVPRAWLDEMVYGWGFSYVYTRAAWRAQRFPDRETWEDNEFINGLRRRKDVLVKPVARPGDVAALVAHTLHPDSTSGGEFDGFRRLGQAVRGTPRGFEELLPLAEATLRWRPFVLPDQRVPLAPDVQEHLRTGQAAAPAEASQDVAAADPETQKAKHASSPQSQQAETPLEQLRTLPQQGTAAADALPRQAEPPLELQPPQQGAEPSVQQPQQADPSMQQLCVLSLQSTAAADALPQQAELPLRLRPPQQAEPSAPQPQQADPLLEQLCVHLQQRPAAADVLPQQAELPVELRPTQQGAEPSVPQPQQADPSMQQLCVHPQQGTAVADALPQQAEVLLELRPPQQGAEPSDPQLQQADLSLEQLCVHPQQSPAAADAPPQQAEPPLELRPPQQDDELSDTPPHEADPFEQLCAHPKQRTAAADTLPQQAEPPLELWPQQQGAEPPPQLQKTEPSLEQLRMPLQQGKAAVDSLPQQAEPFLELRRPTFPQEDAVASGPKPQKAETLVEPLRIPPQQDTAALDAVPQQAEPPLGLWRSALQQACPTASARRCQSKEERPTGGCTTSMEKIAKACNLRQRGFSARRTSGKNVGALSEREMLLLAKRLDNMTSKMEAMVQQLSQDRRTVVDIVGALADIDAAGRSCYENGLQLKKDTVESIDRGPADAAFGDKSCLEPGRVSLGKAGAEAPSGDRCAAADARRAVLPGPAAQRAAARLGAVDEEHGLEKATTVGAAEAEDQEEPCGGGSREAAVLPPAKPAGDGDGRAAAARRPPRSVEGSHAHENQSVALLIRRFDSLPHPCALGPGREDPRKAGVRRPRGRCRVSPAAAAVQRPQRRGGAAPEIEAGCAVAEPHGDGRRLVALGGGCGAAAQTAAEPAAELGVEDRGRAGAEARGEVSGALAEPAAAPADGGRGEAADQERLGRDGCVGAADAAAEPRPAEPVGLGRGAAAAAGPTPTAGCAAHSVADWIRQLDSLPRPTALGPGATQAAPRGGRQVRPSQEGLRGAAVRRRRSRCRFFASVAVEERPRRRGEAAAAAGAPDVEEGCAVAEPDCTGRGRAAFGGGCGEAAQTAAEAGPADGGRGEAEDQEKLGRDVSDDAGDAAAEPVEDCLCNAAVAGALHANEMPAECCVGQSVAQLIRQLDSLPRPIALGPGATPATPRGGRLRKPAVRRRRSRCWLLAQAVALDSPKRHGEAAAAAGAPDVEDGCAVADPAIPTDGGRGEAEDQEKFGRDVSVDADGDVAAEPVEDCLCNAAVAGALHANEMPAEGCVGQSVAQLIRQLDSLPRPMALGPIAMEPIALDVEAGCADAEPDGDGRGWAALGGGRGEAAQTAAELAAGLESEDRGTSCEEACSRVADAAGEPVAAEALGPEGLGRRCGETRREVSGALAEPAAAPADGGRGAAADQERLGRDGCVGAADAAAEPRPAEPVGLGRGAAAAAGPLHATEPPTAGCAAHSVADLICRFDGRRGGRAAQLCRAAAAGAPEARGATGGPRGGGRPAGEGGAAGPAEAGRWAAAPAGAAGAEGESARASSRGVGEDTAGRPRGAAAAAPEGAGARAPQGARSAAAFGAGAA</sequence>
<feature type="compositionally biased region" description="Low complexity" evidence="1">
    <location>
        <begin position="1428"/>
        <end position="1440"/>
    </location>
</feature>
<accession>A0ABN9P706</accession>
<feature type="region of interest" description="Disordered" evidence="1">
    <location>
        <begin position="775"/>
        <end position="796"/>
    </location>
</feature>
<feature type="region of interest" description="Disordered" evidence="1">
    <location>
        <begin position="675"/>
        <end position="698"/>
    </location>
</feature>
<feature type="region of interest" description="Disordered" evidence="1">
    <location>
        <begin position="1281"/>
        <end position="1322"/>
    </location>
</feature>
<evidence type="ECO:0008006" key="4">
    <source>
        <dbReference type="Google" id="ProtNLM"/>
    </source>
</evidence>
<reference evidence="2" key="1">
    <citation type="submission" date="2023-10" db="EMBL/GenBank/DDBJ databases">
        <authorList>
            <person name="Chen Y."/>
            <person name="Shah S."/>
            <person name="Dougan E. K."/>
            <person name="Thang M."/>
            <person name="Chan C."/>
        </authorList>
    </citation>
    <scope>NUCLEOTIDE SEQUENCE [LARGE SCALE GENOMIC DNA]</scope>
</reference>
<feature type="compositionally biased region" description="Low complexity" evidence="1">
    <location>
        <begin position="1303"/>
        <end position="1321"/>
    </location>
</feature>
<feature type="compositionally biased region" description="Low complexity" evidence="1">
    <location>
        <begin position="1868"/>
        <end position="1879"/>
    </location>
</feature>
<feature type="compositionally biased region" description="Low complexity" evidence="1">
    <location>
        <begin position="2026"/>
        <end position="2057"/>
    </location>
</feature>
<feature type="region of interest" description="Disordered" evidence="1">
    <location>
        <begin position="1964"/>
        <end position="2057"/>
    </location>
</feature>
<evidence type="ECO:0000313" key="2">
    <source>
        <dbReference type="EMBL" id="CAK0788325.1"/>
    </source>
</evidence>
<evidence type="ECO:0000313" key="3">
    <source>
        <dbReference type="Proteomes" id="UP001189429"/>
    </source>
</evidence>
<feature type="region of interest" description="Disordered" evidence="1">
    <location>
        <begin position="1208"/>
        <end position="1263"/>
    </location>
</feature>
<organism evidence="2 3">
    <name type="scientific">Prorocentrum cordatum</name>
    <dbReference type="NCBI Taxonomy" id="2364126"/>
    <lineage>
        <taxon>Eukaryota</taxon>
        <taxon>Sar</taxon>
        <taxon>Alveolata</taxon>
        <taxon>Dinophyceae</taxon>
        <taxon>Prorocentrales</taxon>
        <taxon>Prorocentraceae</taxon>
        <taxon>Prorocentrum</taxon>
    </lineage>
</organism>
<feature type="compositionally biased region" description="Basic and acidic residues" evidence="1">
    <location>
        <begin position="1855"/>
        <end position="1866"/>
    </location>
</feature>
<feature type="compositionally biased region" description="Basic residues" evidence="1">
    <location>
        <begin position="1293"/>
        <end position="1302"/>
    </location>
</feature>
<feature type="non-terminal residue" evidence="2">
    <location>
        <position position="2057"/>
    </location>
</feature>
<feature type="region of interest" description="Disordered" evidence="1">
    <location>
        <begin position="1553"/>
        <end position="1581"/>
    </location>
</feature>
<dbReference type="Gene3D" id="3.90.550.10">
    <property type="entry name" value="Spore Coat Polysaccharide Biosynthesis Protein SpsA, Chain A"/>
    <property type="match status" value="1"/>
</dbReference>
<feature type="compositionally biased region" description="Gly residues" evidence="1">
    <location>
        <begin position="1972"/>
        <end position="1989"/>
    </location>
</feature>
<feature type="region of interest" description="Disordered" evidence="1">
    <location>
        <begin position="850"/>
        <end position="953"/>
    </location>
</feature>
<feature type="compositionally biased region" description="Low complexity" evidence="1">
    <location>
        <begin position="1990"/>
        <end position="2018"/>
    </location>
</feature>
<feature type="compositionally biased region" description="Low complexity" evidence="1">
    <location>
        <begin position="850"/>
        <end position="873"/>
    </location>
</feature>
<feature type="compositionally biased region" description="Low complexity" evidence="1">
    <location>
        <begin position="1379"/>
        <end position="1390"/>
    </location>
</feature>
<dbReference type="SUPFAM" id="SSF53448">
    <property type="entry name" value="Nucleotide-diphospho-sugar transferases"/>
    <property type="match status" value="1"/>
</dbReference>
<feature type="non-terminal residue" evidence="2">
    <location>
        <position position="1"/>
    </location>
</feature>
<comment type="caution">
    <text evidence="2">The sequence shown here is derived from an EMBL/GenBank/DDBJ whole genome shotgun (WGS) entry which is preliminary data.</text>
</comment>
<dbReference type="Proteomes" id="UP001189429">
    <property type="component" value="Unassembled WGS sequence"/>
</dbReference>
<feature type="region of interest" description="Disordered" evidence="1">
    <location>
        <begin position="1358"/>
        <end position="1400"/>
    </location>
</feature>
<feature type="region of interest" description="Disordered" evidence="1">
    <location>
        <begin position="1412"/>
        <end position="1440"/>
    </location>
</feature>
<feature type="compositionally biased region" description="Basic and acidic residues" evidence="1">
    <location>
        <begin position="1562"/>
        <end position="1577"/>
    </location>
</feature>
<dbReference type="EMBL" id="CAUYUJ010000033">
    <property type="protein sequence ID" value="CAK0788325.1"/>
    <property type="molecule type" value="Genomic_DNA"/>
</dbReference>
<feature type="region of interest" description="Disordered" evidence="1">
    <location>
        <begin position="1456"/>
        <end position="1486"/>
    </location>
</feature>
<dbReference type="InterPro" id="IPR029044">
    <property type="entry name" value="Nucleotide-diphossugar_trans"/>
</dbReference>
<feature type="compositionally biased region" description="Basic and acidic residues" evidence="1">
    <location>
        <begin position="1363"/>
        <end position="1375"/>
    </location>
</feature>